<evidence type="ECO:0000256" key="2">
    <source>
        <dbReference type="SAM" id="Phobius"/>
    </source>
</evidence>
<feature type="region of interest" description="Disordered" evidence="1">
    <location>
        <begin position="174"/>
        <end position="351"/>
    </location>
</feature>
<reference evidence="3" key="1">
    <citation type="journal article" date="2021" name="Nat. Commun.">
        <title>Genetic determinants of endophytism in the Arabidopsis root mycobiome.</title>
        <authorList>
            <person name="Mesny F."/>
            <person name="Miyauchi S."/>
            <person name="Thiergart T."/>
            <person name="Pickel B."/>
            <person name="Atanasova L."/>
            <person name="Karlsson M."/>
            <person name="Huettel B."/>
            <person name="Barry K.W."/>
            <person name="Haridas S."/>
            <person name="Chen C."/>
            <person name="Bauer D."/>
            <person name="Andreopoulos W."/>
            <person name="Pangilinan J."/>
            <person name="LaButti K."/>
            <person name="Riley R."/>
            <person name="Lipzen A."/>
            <person name="Clum A."/>
            <person name="Drula E."/>
            <person name="Henrissat B."/>
            <person name="Kohler A."/>
            <person name="Grigoriev I.V."/>
            <person name="Martin F.M."/>
            <person name="Hacquard S."/>
        </authorList>
    </citation>
    <scope>NUCLEOTIDE SEQUENCE</scope>
    <source>
        <strain evidence="3">MPI-CAGE-CH-0243</strain>
    </source>
</reference>
<keyword evidence="4" id="KW-1185">Reference proteome</keyword>
<evidence type="ECO:0000313" key="3">
    <source>
        <dbReference type="EMBL" id="KAH7127032.1"/>
    </source>
</evidence>
<keyword evidence="2" id="KW-0472">Membrane</keyword>
<gene>
    <name evidence="3" type="ORF">B0J11DRAFT_292448</name>
</gene>
<keyword evidence="2" id="KW-0812">Transmembrane</keyword>
<evidence type="ECO:0000313" key="4">
    <source>
        <dbReference type="Proteomes" id="UP000700596"/>
    </source>
</evidence>
<name>A0A9P9DXY0_9PLEO</name>
<dbReference type="Proteomes" id="UP000700596">
    <property type="component" value="Unassembled WGS sequence"/>
</dbReference>
<comment type="caution">
    <text evidence="3">The sequence shown here is derived from an EMBL/GenBank/DDBJ whole genome shotgun (WGS) entry which is preliminary data.</text>
</comment>
<dbReference type="EMBL" id="JAGMWT010000006">
    <property type="protein sequence ID" value="KAH7127032.1"/>
    <property type="molecule type" value="Genomic_DNA"/>
</dbReference>
<feature type="compositionally biased region" description="Basic and acidic residues" evidence="1">
    <location>
        <begin position="341"/>
        <end position="351"/>
    </location>
</feature>
<dbReference type="AlphaFoldDB" id="A0A9P9DXY0"/>
<keyword evidence="2" id="KW-1133">Transmembrane helix</keyword>
<sequence>MSPSNSTNNFGMNCPSGGDFHACSSKSLFVGCCASDPCSNDCPAGNLKPTGFAVTKHGNMTDASCPMGSQFYTCVYDGKTPDTFWGCCKSNPCATGSCPSENLAGAFLGTPAQLQAYAGLQSSPSPTASSSSGSSINVAAIAGGAAGGGVAILLLLGLLIVYIRRAKKAKTAHAELEKRQSQSPFAGAGAAEKRGSGGYGQHDSPPMYTSPQPSPQPGHAPTFSPNSPHPQWQHQHQHHVSELPAAFPITHQNPSTTKSPHEHRFSELPASGPADSHSHAQSSGAQHDHCISELPSEPVRSEQRAENAQPSELESLMPQSPPRSPGMPHVVSPLLSSAQMHGERGEVSPRL</sequence>
<dbReference type="OrthoDB" id="3692311at2759"/>
<accession>A0A9P9DXY0</accession>
<organism evidence="3 4">
    <name type="scientific">Dendryphion nanum</name>
    <dbReference type="NCBI Taxonomy" id="256645"/>
    <lineage>
        <taxon>Eukaryota</taxon>
        <taxon>Fungi</taxon>
        <taxon>Dikarya</taxon>
        <taxon>Ascomycota</taxon>
        <taxon>Pezizomycotina</taxon>
        <taxon>Dothideomycetes</taxon>
        <taxon>Pleosporomycetidae</taxon>
        <taxon>Pleosporales</taxon>
        <taxon>Torulaceae</taxon>
        <taxon>Dendryphion</taxon>
    </lineage>
</organism>
<protein>
    <submittedName>
        <fullName evidence="3">Uncharacterized protein</fullName>
    </submittedName>
</protein>
<evidence type="ECO:0000256" key="1">
    <source>
        <dbReference type="SAM" id="MobiDB-lite"/>
    </source>
</evidence>
<feature type="transmembrane region" description="Helical" evidence="2">
    <location>
        <begin position="138"/>
        <end position="163"/>
    </location>
</feature>
<proteinExistence type="predicted"/>